<sequence>MSREVYFQLVDKATRLPLPDTFVDAVDLAENASVIRFRRAVWDQVKSILPSNVIAANLRVYANRAVYDEQNAQPLDEDSPIGALGASEKGALIVVVPPQRLVPHTVAPAAESMAIPAAEPTEIFVTVEEVRDAEEDWQELTYYQYRGRLIQDKCRDYCAHSLDKVDEFYDGNERPIPFICVEGSSGVGKSQLAFALGGRRPWYY</sequence>
<evidence type="ECO:0000313" key="1">
    <source>
        <dbReference type="EMBL" id="GMF39895.1"/>
    </source>
</evidence>
<dbReference type="EMBL" id="BSXW01001916">
    <property type="protein sequence ID" value="GMF39895.1"/>
    <property type="molecule type" value="Genomic_DNA"/>
</dbReference>
<dbReference type="Proteomes" id="UP001165083">
    <property type="component" value="Unassembled WGS sequence"/>
</dbReference>
<comment type="caution">
    <text evidence="1">The sequence shown here is derived from an EMBL/GenBank/DDBJ whole genome shotgun (WGS) entry which is preliminary data.</text>
</comment>
<evidence type="ECO:0000313" key="2">
    <source>
        <dbReference type="Proteomes" id="UP001165083"/>
    </source>
</evidence>
<protein>
    <submittedName>
        <fullName evidence="1">Unnamed protein product</fullName>
    </submittedName>
</protein>
<dbReference type="OrthoDB" id="123517at2759"/>
<gene>
    <name evidence="1" type="ORF">Plil01_001640300</name>
</gene>
<name>A0A9W7CRC9_9STRA</name>
<reference evidence="1" key="1">
    <citation type="submission" date="2023-04" db="EMBL/GenBank/DDBJ databases">
        <title>Phytophthora lilii NBRC 32176.</title>
        <authorList>
            <person name="Ichikawa N."/>
            <person name="Sato H."/>
            <person name="Tonouchi N."/>
        </authorList>
    </citation>
    <scope>NUCLEOTIDE SEQUENCE</scope>
    <source>
        <strain evidence="1">NBRC 32176</strain>
    </source>
</reference>
<organism evidence="1 2">
    <name type="scientific">Phytophthora lilii</name>
    <dbReference type="NCBI Taxonomy" id="2077276"/>
    <lineage>
        <taxon>Eukaryota</taxon>
        <taxon>Sar</taxon>
        <taxon>Stramenopiles</taxon>
        <taxon>Oomycota</taxon>
        <taxon>Peronosporomycetes</taxon>
        <taxon>Peronosporales</taxon>
        <taxon>Peronosporaceae</taxon>
        <taxon>Phytophthora</taxon>
    </lineage>
</organism>
<proteinExistence type="predicted"/>
<accession>A0A9W7CRC9</accession>
<keyword evidence="2" id="KW-1185">Reference proteome</keyword>
<dbReference type="AlphaFoldDB" id="A0A9W7CRC9"/>